<dbReference type="OrthoDB" id="8256382at2"/>
<dbReference type="PANTHER" id="PTHR33164:SF43">
    <property type="entry name" value="HTH-TYPE TRANSCRIPTIONAL REPRESSOR YETL"/>
    <property type="match status" value="1"/>
</dbReference>
<name>X5MFX8_9HYPH</name>
<dbReference type="InterPro" id="IPR036390">
    <property type="entry name" value="WH_DNA-bd_sf"/>
</dbReference>
<dbReference type="InterPro" id="IPR039422">
    <property type="entry name" value="MarR/SlyA-like"/>
</dbReference>
<dbReference type="SUPFAM" id="SSF46785">
    <property type="entry name" value="Winged helix' DNA-binding domain"/>
    <property type="match status" value="1"/>
</dbReference>
<dbReference type="Gene3D" id="1.10.10.10">
    <property type="entry name" value="Winged helix-like DNA-binding domain superfamily/Winged helix DNA-binding domain"/>
    <property type="match status" value="1"/>
</dbReference>
<dbReference type="GO" id="GO:0003677">
    <property type="term" value="F:DNA binding"/>
    <property type="evidence" value="ECO:0007669"/>
    <property type="project" value="UniProtKB-KW"/>
</dbReference>
<dbReference type="PANTHER" id="PTHR33164">
    <property type="entry name" value="TRANSCRIPTIONAL REGULATOR, MARR FAMILY"/>
    <property type="match status" value="1"/>
</dbReference>
<accession>X5MFX8</accession>
<reference evidence="5 6" key="1">
    <citation type="journal article" date="2014" name="Front. Genet.">
        <title>Genome and metabolic network of "Candidatus Phaeomarinobacter ectocarpi" Ec32, a new candidate genus of Alphaproteobacteria frequently associated with brown algae.</title>
        <authorList>
            <person name="Dittami S.M."/>
            <person name="Barbeyron T."/>
            <person name="Boyen C."/>
            <person name="Cambefort J."/>
            <person name="Collet G."/>
            <person name="Delage L."/>
            <person name="Gobet A."/>
            <person name="Groisillier A."/>
            <person name="Leblanc C."/>
            <person name="Michel G."/>
            <person name="Scornet D."/>
            <person name="Siegel A."/>
            <person name="Tapia J.E."/>
            <person name="Tonon T."/>
        </authorList>
    </citation>
    <scope>NUCLEOTIDE SEQUENCE [LARGE SCALE GENOMIC DNA]</scope>
    <source>
        <strain evidence="5 6">Ec32</strain>
    </source>
</reference>
<sequence>MSTASEKQAARFADAIRVLLRTFTVDETQFPPAEGRMKYNALDFQTLHFLSQTPGSTGAALARFLGVSPTTAQSVTDRLIKRGLLARDANPSSGRAISLSLTKQGEDMQAAIERQDIANCQTMLATLPASDRRHFVDQLDQITRAVGAGPDGQNS</sequence>
<keyword evidence="2" id="KW-0238">DNA-binding</keyword>
<dbReference type="HOGENOM" id="CLU_083287_27_4_5"/>
<evidence type="ECO:0000313" key="5">
    <source>
        <dbReference type="EMBL" id="CDO60254.1"/>
    </source>
</evidence>
<dbReference type="KEGG" id="pect:BN1012_Phect2041"/>
<feature type="domain" description="HTH marR-type" evidence="4">
    <location>
        <begin position="9"/>
        <end position="144"/>
    </location>
</feature>
<dbReference type="STRING" id="1458461.BN1012_Phect2041"/>
<dbReference type="PROSITE" id="PS50995">
    <property type="entry name" value="HTH_MARR_2"/>
    <property type="match status" value="1"/>
</dbReference>
<dbReference type="InterPro" id="IPR036388">
    <property type="entry name" value="WH-like_DNA-bd_sf"/>
</dbReference>
<dbReference type="Proteomes" id="UP000032160">
    <property type="component" value="Chromosome I"/>
</dbReference>
<proteinExistence type="predicted"/>
<keyword evidence="1" id="KW-0805">Transcription regulation</keyword>
<dbReference type="InterPro" id="IPR023187">
    <property type="entry name" value="Tscrpt_reg_MarR-type_CS"/>
</dbReference>
<dbReference type="GO" id="GO:0006950">
    <property type="term" value="P:response to stress"/>
    <property type="evidence" value="ECO:0007669"/>
    <property type="project" value="TreeGrafter"/>
</dbReference>
<gene>
    <name evidence="5" type="ORF">BN1012_Phect2041</name>
</gene>
<evidence type="ECO:0000256" key="2">
    <source>
        <dbReference type="ARBA" id="ARBA00023125"/>
    </source>
</evidence>
<protein>
    <submittedName>
        <fullName evidence="5">AtsB</fullName>
    </submittedName>
</protein>
<dbReference type="Pfam" id="PF12802">
    <property type="entry name" value="MarR_2"/>
    <property type="match status" value="1"/>
</dbReference>
<keyword evidence="6" id="KW-1185">Reference proteome</keyword>
<dbReference type="PROSITE" id="PS01117">
    <property type="entry name" value="HTH_MARR_1"/>
    <property type="match status" value="1"/>
</dbReference>
<dbReference type="InterPro" id="IPR000835">
    <property type="entry name" value="HTH_MarR-typ"/>
</dbReference>
<dbReference type="EMBL" id="HG966617">
    <property type="protein sequence ID" value="CDO60254.1"/>
    <property type="molecule type" value="Genomic_DNA"/>
</dbReference>
<keyword evidence="3" id="KW-0804">Transcription</keyword>
<dbReference type="AlphaFoldDB" id="X5MFX8"/>
<dbReference type="RefSeq" id="WP_052534367.1">
    <property type="nucleotide sequence ID" value="NZ_HG966617.1"/>
</dbReference>
<evidence type="ECO:0000256" key="1">
    <source>
        <dbReference type="ARBA" id="ARBA00023015"/>
    </source>
</evidence>
<evidence type="ECO:0000256" key="3">
    <source>
        <dbReference type="ARBA" id="ARBA00023163"/>
    </source>
</evidence>
<organism evidence="5 6">
    <name type="scientific">Candidatus Phaeomarinibacter ectocarpi</name>
    <dbReference type="NCBI Taxonomy" id="1458461"/>
    <lineage>
        <taxon>Bacteria</taxon>
        <taxon>Pseudomonadati</taxon>
        <taxon>Pseudomonadota</taxon>
        <taxon>Alphaproteobacteria</taxon>
        <taxon>Hyphomicrobiales</taxon>
        <taxon>Parvibaculaceae</taxon>
        <taxon>Candidatus Phaeomarinibacter</taxon>
    </lineage>
</organism>
<dbReference type="GO" id="GO:0003700">
    <property type="term" value="F:DNA-binding transcription factor activity"/>
    <property type="evidence" value="ECO:0007669"/>
    <property type="project" value="InterPro"/>
</dbReference>
<evidence type="ECO:0000313" key="6">
    <source>
        <dbReference type="Proteomes" id="UP000032160"/>
    </source>
</evidence>
<evidence type="ECO:0000259" key="4">
    <source>
        <dbReference type="PROSITE" id="PS50995"/>
    </source>
</evidence>
<dbReference type="SMART" id="SM00347">
    <property type="entry name" value="HTH_MARR"/>
    <property type="match status" value="1"/>
</dbReference>